<dbReference type="Proteomes" id="UP000673691">
    <property type="component" value="Unassembled WGS sequence"/>
</dbReference>
<name>A0A8H7ZP55_9FUNG</name>
<feature type="compositionally biased region" description="Basic residues" evidence="4">
    <location>
        <begin position="239"/>
        <end position="248"/>
    </location>
</feature>
<dbReference type="GO" id="GO:0015030">
    <property type="term" value="C:Cajal body"/>
    <property type="evidence" value="ECO:0007669"/>
    <property type="project" value="UniProtKB-SubCell"/>
</dbReference>
<feature type="domain" description="Tudor" evidence="5">
    <location>
        <begin position="117"/>
        <end position="176"/>
    </location>
</feature>
<proteinExistence type="inferred from homology"/>
<dbReference type="OrthoDB" id="79171at2759"/>
<protein>
    <recommendedName>
        <fullName evidence="5">Tudor domain-containing protein</fullName>
    </recommendedName>
</protein>
<comment type="subcellular location">
    <subcellularLocation>
        <location evidence="1">Nucleus</location>
        <location evidence="1">Cajal body</location>
    </subcellularLocation>
</comment>
<evidence type="ECO:0000256" key="1">
    <source>
        <dbReference type="ARBA" id="ARBA00004408"/>
    </source>
</evidence>
<evidence type="ECO:0000313" key="6">
    <source>
        <dbReference type="EMBL" id="KAG5456914.1"/>
    </source>
</evidence>
<evidence type="ECO:0000256" key="2">
    <source>
        <dbReference type="ARBA" id="ARBA00005371"/>
    </source>
</evidence>
<comment type="similarity">
    <text evidence="2">Belongs to the SMN family.</text>
</comment>
<dbReference type="InterPro" id="IPR002999">
    <property type="entry name" value="Tudor"/>
</dbReference>
<dbReference type="SMART" id="SM00333">
    <property type="entry name" value="TUDOR"/>
    <property type="match status" value="1"/>
</dbReference>
<dbReference type="Gene3D" id="2.30.30.140">
    <property type="match status" value="1"/>
</dbReference>
<feature type="region of interest" description="Disordered" evidence="4">
    <location>
        <begin position="45"/>
        <end position="118"/>
    </location>
</feature>
<evidence type="ECO:0000313" key="7">
    <source>
        <dbReference type="Proteomes" id="UP000673691"/>
    </source>
</evidence>
<keyword evidence="3" id="KW-0539">Nucleus</keyword>
<dbReference type="AlphaFoldDB" id="A0A8H7ZP55"/>
<dbReference type="EMBL" id="JAEFCI010010944">
    <property type="protein sequence ID" value="KAG5456914.1"/>
    <property type="molecule type" value="Genomic_DNA"/>
</dbReference>
<dbReference type="GO" id="GO:0005737">
    <property type="term" value="C:cytoplasm"/>
    <property type="evidence" value="ECO:0007669"/>
    <property type="project" value="InterPro"/>
</dbReference>
<evidence type="ECO:0000256" key="3">
    <source>
        <dbReference type="ARBA" id="ARBA00023242"/>
    </source>
</evidence>
<sequence>MDELETYRQQREQIELALVDDPENTELLKLKQDLTDLVDLMAMARGGAGAGGGGKEAASSSKADKRRRGAAAASADAAPPDGARASPVVAGAVGAQASPTAPGQPARSPVGASPAREWKVGEKCKARWSQDGKFYDALITAASETGVYSVTFTEYGDVALVRAHDLRPLHGGAGAQASTGYKRWASDENPAGDAAASADPAGPGAANGAGSQQKSKKKKGAGKSEVAEKQNAWLSFAKKGPKAPHGKKASLLSKKSMFSTPDNPNAKVKHFKRLVLDGFFDRNVNVATEEDEDARAPEAAVPKLLAPPA</sequence>
<dbReference type="GO" id="GO:0006397">
    <property type="term" value="P:mRNA processing"/>
    <property type="evidence" value="ECO:0007669"/>
    <property type="project" value="InterPro"/>
</dbReference>
<comment type="caution">
    <text evidence="6">The sequence shown here is derived from an EMBL/GenBank/DDBJ whole genome shotgun (WGS) entry which is preliminary data.</text>
</comment>
<feature type="compositionally biased region" description="Gly residues" evidence="4">
    <location>
        <begin position="46"/>
        <end position="55"/>
    </location>
</feature>
<evidence type="ECO:0000259" key="5">
    <source>
        <dbReference type="PROSITE" id="PS50304"/>
    </source>
</evidence>
<gene>
    <name evidence="6" type="ORF">BJ554DRAFT_3208</name>
</gene>
<accession>A0A8H7ZP55</accession>
<dbReference type="PANTHER" id="PTHR46297">
    <property type="entry name" value="ZINC FINGER CCCH-TYPE WITH G PATCH DOMAIN-CONTAINING PROTEIN"/>
    <property type="match status" value="1"/>
</dbReference>
<dbReference type="GO" id="GO:0003723">
    <property type="term" value="F:RNA binding"/>
    <property type="evidence" value="ECO:0007669"/>
    <property type="project" value="InterPro"/>
</dbReference>
<feature type="region of interest" description="Disordered" evidence="4">
    <location>
        <begin position="290"/>
        <end position="309"/>
    </location>
</feature>
<dbReference type="Pfam" id="PF06003">
    <property type="entry name" value="SMN_Tudor"/>
    <property type="match status" value="1"/>
</dbReference>
<keyword evidence="7" id="KW-1185">Reference proteome</keyword>
<feature type="region of interest" description="Disordered" evidence="4">
    <location>
        <begin position="173"/>
        <end position="265"/>
    </location>
</feature>
<dbReference type="InterPro" id="IPR010304">
    <property type="entry name" value="SMN_Tudor"/>
</dbReference>
<dbReference type="PROSITE" id="PS50304">
    <property type="entry name" value="TUDOR"/>
    <property type="match status" value="1"/>
</dbReference>
<dbReference type="SUPFAM" id="SSF63748">
    <property type="entry name" value="Tudor/PWWP/MBT"/>
    <property type="match status" value="1"/>
</dbReference>
<feature type="compositionally biased region" description="Low complexity" evidence="4">
    <location>
        <begin position="70"/>
        <end position="87"/>
    </location>
</feature>
<reference evidence="6 7" key="1">
    <citation type="journal article" name="Sci. Rep.">
        <title>Genome-scale phylogenetic analyses confirm Olpidium as the closest living zoosporic fungus to the non-flagellated, terrestrial fungi.</title>
        <authorList>
            <person name="Chang Y."/>
            <person name="Rochon D."/>
            <person name="Sekimoto S."/>
            <person name="Wang Y."/>
            <person name="Chovatia M."/>
            <person name="Sandor L."/>
            <person name="Salamov A."/>
            <person name="Grigoriev I.V."/>
            <person name="Stajich J.E."/>
            <person name="Spatafora J.W."/>
        </authorList>
    </citation>
    <scope>NUCLEOTIDE SEQUENCE [LARGE SCALE GENOMIC DNA]</scope>
    <source>
        <strain evidence="6">S191</strain>
    </source>
</reference>
<feature type="compositionally biased region" description="Low complexity" evidence="4">
    <location>
        <begin position="189"/>
        <end position="213"/>
    </location>
</feature>
<evidence type="ECO:0000256" key="4">
    <source>
        <dbReference type="SAM" id="MobiDB-lite"/>
    </source>
</evidence>
<organism evidence="6 7">
    <name type="scientific">Olpidium bornovanus</name>
    <dbReference type="NCBI Taxonomy" id="278681"/>
    <lineage>
        <taxon>Eukaryota</taxon>
        <taxon>Fungi</taxon>
        <taxon>Fungi incertae sedis</taxon>
        <taxon>Olpidiomycota</taxon>
        <taxon>Olpidiomycotina</taxon>
        <taxon>Olpidiomycetes</taxon>
        <taxon>Olpidiales</taxon>
        <taxon>Olpidiaceae</taxon>
        <taxon>Olpidium</taxon>
    </lineage>
</organism>